<dbReference type="GO" id="GO:0005524">
    <property type="term" value="F:ATP binding"/>
    <property type="evidence" value="ECO:0007669"/>
    <property type="project" value="UniProtKB-UniRule"/>
</dbReference>
<dbReference type="UniPathway" id="UPA00142">
    <property type="reaction ID" value="UER00209"/>
</dbReference>
<evidence type="ECO:0000313" key="8">
    <source>
        <dbReference type="Proteomes" id="UP000075230"/>
    </source>
</evidence>
<name>A0A146FW06_ASPKA</name>
<dbReference type="GO" id="GO:0004357">
    <property type="term" value="F:glutamate-cysteine ligase activity"/>
    <property type="evidence" value="ECO:0007669"/>
    <property type="project" value="UniProtKB-UniRule"/>
</dbReference>
<evidence type="ECO:0000256" key="6">
    <source>
        <dbReference type="RuleBase" id="RU367135"/>
    </source>
</evidence>
<evidence type="ECO:0000256" key="4">
    <source>
        <dbReference type="ARBA" id="ARBA00022741"/>
    </source>
</evidence>
<dbReference type="AlphaFoldDB" id="A0A146FW06"/>
<evidence type="ECO:0000313" key="7">
    <source>
        <dbReference type="EMBL" id="GAT29242.1"/>
    </source>
</evidence>
<protein>
    <recommendedName>
        <fullName evidence="1 6">Glutamate--cysteine ligase</fullName>
        <ecNumber evidence="1 6">6.3.2.2</ecNumber>
    </recommendedName>
    <alternativeName>
        <fullName evidence="6">Gamma-ECS</fullName>
    </alternativeName>
    <alternativeName>
        <fullName evidence="6">Gamma-glutamylcysteine synthetase</fullName>
    </alternativeName>
</protein>
<accession>A0A146FW06</accession>
<dbReference type="GO" id="GO:0006750">
    <property type="term" value="P:glutathione biosynthetic process"/>
    <property type="evidence" value="ECO:0007669"/>
    <property type="project" value="UniProtKB-UniRule"/>
</dbReference>
<gene>
    <name evidence="7" type="ORF">RIB2604_02901120</name>
</gene>
<reference evidence="7 8" key="1">
    <citation type="journal article" date="2016" name="DNA Res.">
        <title>Genome sequence of Aspergillus luchuensis NBRC 4314.</title>
        <authorList>
            <person name="Yamada O."/>
            <person name="Machida M."/>
            <person name="Hosoyama A."/>
            <person name="Goto M."/>
            <person name="Takahashi T."/>
            <person name="Futagami T."/>
            <person name="Yamagata Y."/>
            <person name="Takeuchi M."/>
            <person name="Kobayashi T."/>
            <person name="Koike H."/>
            <person name="Abe K."/>
            <person name="Asai K."/>
            <person name="Arita M."/>
            <person name="Fujita N."/>
            <person name="Fukuda K."/>
            <person name="Higa K."/>
            <person name="Horikawa H."/>
            <person name="Ishikawa T."/>
            <person name="Jinno K."/>
            <person name="Kato Y."/>
            <person name="Kirimura K."/>
            <person name="Mizutani O."/>
            <person name="Nakasone K."/>
            <person name="Sano M."/>
            <person name="Shiraishi Y."/>
            <person name="Tsukahara M."/>
            <person name="Gomi K."/>
        </authorList>
    </citation>
    <scope>NUCLEOTIDE SEQUENCE [LARGE SCALE GENOMIC DNA]</scope>
    <source>
        <strain evidence="7 8">RIB 2604</strain>
    </source>
</reference>
<dbReference type="EMBL" id="BCWF01000028">
    <property type="protein sequence ID" value="GAT29242.1"/>
    <property type="molecule type" value="Genomic_DNA"/>
</dbReference>
<dbReference type="EC" id="6.3.2.2" evidence="1 6"/>
<sequence>MARASASCTYCSSRGRGVISKETLTRQIEYTLVSLDANRSRATLLLNQEDILRKEEKQCAKAEEVEPWNEVKLQAEWARHMVEATPGEPYGGDIMDLLRVQGNMKRRYVESRDK</sequence>
<organism evidence="7 8">
    <name type="scientific">Aspergillus kawachii</name>
    <name type="common">White koji mold</name>
    <name type="synonym">Aspergillus awamori var. kawachi</name>
    <dbReference type="NCBI Taxonomy" id="1069201"/>
    <lineage>
        <taxon>Eukaryota</taxon>
        <taxon>Fungi</taxon>
        <taxon>Dikarya</taxon>
        <taxon>Ascomycota</taxon>
        <taxon>Pezizomycotina</taxon>
        <taxon>Eurotiomycetes</taxon>
        <taxon>Eurotiomycetidae</taxon>
        <taxon>Eurotiales</taxon>
        <taxon>Aspergillaceae</taxon>
        <taxon>Aspergillus</taxon>
        <taxon>Aspergillus subgen. Circumdati</taxon>
    </lineage>
</organism>
<evidence type="ECO:0000256" key="5">
    <source>
        <dbReference type="ARBA" id="ARBA00022840"/>
    </source>
</evidence>
<comment type="similarity">
    <text evidence="6">Belongs to the glutamate--cysteine ligase type 3 family.</text>
</comment>
<comment type="pathway">
    <text evidence="6">Sulfur metabolism; glutathione biosynthesis; glutathione from L-cysteine and L-glutamate: step 1/2.</text>
</comment>
<keyword evidence="2 6" id="KW-0436">Ligase</keyword>
<evidence type="ECO:0000256" key="3">
    <source>
        <dbReference type="ARBA" id="ARBA00022684"/>
    </source>
</evidence>
<dbReference type="PANTHER" id="PTHR11164:SF0">
    <property type="entry name" value="GLUTAMATE--CYSTEINE LIGASE CATALYTIC SUBUNIT"/>
    <property type="match status" value="1"/>
</dbReference>
<evidence type="ECO:0000256" key="2">
    <source>
        <dbReference type="ARBA" id="ARBA00022598"/>
    </source>
</evidence>
<dbReference type="Gene3D" id="3.30.590.50">
    <property type="match status" value="1"/>
</dbReference>
<keyword evidence="3 6" id="KW-0317">Glutathione biosynthesis</keyword>
<keyword evidence="5 6" id="KW-0067">ATP-binding</keyword>
<dbReference type="VEuPathDB" id="FungiDB:ASPFODRAFT_158027"/>
<dbReference type="InterPro" id="IPR004308">
    <property type="entry name" value="GCS"/>
</dbReference>
<dbReference type="PANTHER" id="PTHR11164">
    <property type="entry name" value="GLUTAMATE CYSTEINE LIGASE"/>
    <property type="match status" value="1"/>
</dbReference>
<reference evidence="8" key="2">
    <citation type="submission" date="2016-02" db="EMBL/GenBank/DDBJ databases">
        <title>Genome sequencing of Aspergillus luchuensis NBRC 4314.</title>
        <authorList>
            <person name="Yamada O."/>
        </authorList>
    </citation>
    <scope>NUCLEOTIDE SEQUENCE [LARGE SCALE GENOMIC DNA]</scope>
    <source>
        <strain evidence="8">RIB 2604</strain>
    </source>
</reference>
<comment type="catalytic activity">
    <reaction evidence="6">
        <text>L-cysteine + L-glutamate + ATP = gamma-L-glutamyl-L-cysteine + ADP + phosphate + H(+)</text>
        <dbReference type="Rhea" id="RHEA:13285"/>
        <dbReference type="ChEBI" id="CHEBI:15378"/>
        <dbReference type="ChEBI" id="CHEBI:29985"/>
        <dbReference type="ChEBI" id="CHEBI:30616"/>
        <dbReference type="ChEBI" id="CHEBI:35235"/>
        <dbReference type="ChEBI" id="CHEBI:43474"/>
        <dbReference type="ChEBI" id="CHEBI:58173"/>
        <dbReference type="ChEBI" id="CHEBI:456216"/>
        <dbReference type="EC" id="6.3.2.2"/>
    </reaction>
</comment>
<comment type="caution">
    <text evidence="7">The sequence shown here is derived from an EMBL/GenBank/DDBJ whole genome shotgun (WGS) entry which is preliminary data.</text>
</comment>
<keyword evidence="4 6" id="KW-0547">Nucleotide-binding</keyword>
<proteinExistence type="inferred from homology"/>
<dbReference type="Proteomes" id="UP000075230">
    <property type="component" value="Unassembled WGS sequence"/>
</dbReference>
<evidence type="ECO:0000256" key="1">
    <source>
        <dbReference type="ARBA" id="ARBA00012220"/>
    </source>
</evidence>